<proteinExistence type="predicted"/>
<dbReference type="Pfam" id="PF10688">
    <property type="entry name" value="Imp-YgjV"/>
    <property type="match status" value="1"/>
</dbReference>
<evidence type="ECO:0000313" key="2">
    <source>
        <dbReference type="EMBL" id="MBM7642250.1"/>
    </source>
</evidence>
<feature type="transmembrane region" description="Helical" evidence="1">
    <location>
        <begin position="6"/>
        <end position="33"/>
    </location>
</feature>
<sequence>MMAWQIADYIFTAIANFMLGGYTGAITITVSIVRNSLIIIQKDSKNMTIFLVLIQIVLGSYFNKLGLIGYLPILSSVSYTIATFMTDKVQWLRWVIIENMLLWLVYDLTIKAYPAVAMDIFISLSTSFAIYKDYKKNSLS</sequence>
<keyword evidence="3" id="KW-1185">Reference proteome</keyword>
<feature type="transmembrane region" description="Helical" evidence="1">
    <location>
        <begin position="112"/>
        <end position="131"/>
    </location>
</feature>
<evidence type="ECO:0000313" key="3">
    <source>
        <dbReference type="Proteomes" id="UP000697472"/>
    </source>
</evidence>
<dbReference type="Proteomes" id="UP000697472">
    <property type="component" value="Unassembled WGS sequence"/>
</dbReference>
<dbReference type="EMBL" id="JAFBEH010000007">
    <property type="protein sequence ID" value="MBM7642250.1"/>
    <property type="molecule type" value="Genomic_DNA"/>
</dbReference>
<comment type="caution">
    <text evidence="2">The sequence shown here is derived from an EMBL/GenBank/DDBJ whole genome shotgun (WGS) entry which is preliminary data.</text>
</comment>
<organism evidence="2 3">
    <name type="scientific">Streptococcus loxodontisalivarius</name>
    <dbReference type="NCBI Taxonomy" id="1349415"/>
    <lineage>
        <taxon>Bacteria</taxon>
        <taxon>Bacillati</taxon>
        <taxon>Bacillota</taxon>
        <taxon>Bacilli</taxon>
        <taxon>Lactobacillales</taxon>
        <taxon>Streptococcaceae</taxon>
        <taxon>Streptococcus</taxon>
    </lineage>
</organism>
<keyword evidence="1" id="KW-0472">Membrane</keyword>
<name>A0ABS2PRA5_9STRE</name>
<feature type="transmembrane region" description="Helical" evidence="1">
    <location>
        <begin position="45"/>
        <end position="62"/>
    </location>
</feature>
<keyword evidence="1" id="KW-0812">Transmembrane</keyword>
<gene>
    <name evidence="2" type="ORF">JOC28_000544</name>
</gene>
<reference evidence="2 3" key="1">
    <citation type="submission" date="2021-01" db="EMBL/GenBank/DDBJ databases">
        <title>Genomic Encyclopedia of Type Strains, Phase IV (KMG-IV): sequencing the most valuable type-strain genomes for metagenomic binning, comparative biology and taxonomic classification.</title>
        <authorList>
            <person name="Goeker M."/>
        </authorList>
    </citation>
    <scope>NUCLEOTIDE SEQUENCE [LARGE SCALE GENOMIC DNA]</scope>
    <source>
        <strain evidence="2 3">DSM 27382</strain>
    </source>
</reference>
<evidence type="ECO:0000256" key="1">
    <source>
        <dbReference type="SAM" id="Phobius"/>
    </source>
</evidence>
<accession>A0ABS2PRA5</accession>
<protein>
    <recommendedName>
        <fullName evidence="4">YgjV family protein</fullName>
    </recommendedName>
</protein>
<evidence type="ECO:0008006" key="4">
    <source>
        <dbReference type="Google" id="ProtNLM"/>
    </source>
</evidence>
<dbReference type="InterPro" id="IPR019629">
    <property type="entry name" value="Uncharacterised_HI1736/YgjV"/>
</dbReference>
<keyword evidence="1" id="KW-1133">Transmembrane helix</keyword>